<dbReference type="EMBL" id="BMAV01027129">
    <property type="protein sequence ID" value="GFS56533.1"/>
    <property type="molecule type" value="Genomic_DNA"/>
</dbReference>
<dbReference type="AlphaFoldDB" id="A0A8X6JSH3"/>
<sequence>MNIKKIQRFFRTHFLQKPAAHSKSIISKLNLITFQERHLEKREEKVNHEYNGQQVYSKIKQMQSGLFLSSSSEIKFASHSNKKMAKKVRSEQKNKWKKKYKYKKIVEAKRSEELRRELLFGNSPGITPKIHLETRLKSANDYDGGPTGRDDEQ</sequence>
<dbReference type="Proteomes" id="UP000886998">
    <property type="component" value="Unassembled WGS sequence"/>
</dbReference>
<name>A0A8X6JSH3_9ARAC</name>
<comment type="caution">
    <text evidence="1">The sequence shown here is derived from an EMBL/GenBank/DDBJ whole genome shotgun (WGS) entry which is preliminary data.</text>
</comment>
<reference evidence="1" key="1">
    <citation type="submission" date="2020-08" db="EMBL/GenBank/DDBJ databases">
        <title>Multicomponent nature underlies the extraordinary mechanical properties of spider dragline silk.</title>
        <authorList>
            <person name="Kono N."/>
            <person name="Nakamura H."/>
            <person name="Mori M."/>
            <person name="Yoshida Y."/>
            <person name="Ohtoshi R."/>
            <person name="Malay A.D."/>
            <person name="Moran D.A.P."/>
            <person name="Tomita M."/>
            <person name="Numata K."/>
            <person name="Arakawa K."/>
        </authorList>
    </citation>
    <scope>NUCLEOTIDE SEQUENCE</scope>
</reference>
<protein>
    <submittedName>
        <fullName evidence="1">Uncharacterized protein</fullName>
    </submittedName>
</protein>
<keyword evidence="2" id="KW-1185">Reference proteome</keyword>
<organism evidence="1 2">
    <name type="scientific">Trichonephila inaurata madagascariensis</name>
    <dbReference type="NCBI Taxonomy" id="2747483"/>
    <lineage>
        <taxon>Eukaryota</taxon>
        <taxon>Metazoa</taxon>
        <taxon>Ecdysozoa</taxon>
        <taxon>Arthropoda</taxon>
        <taxon>Chelicerata</taxon>
        <taxon>Arachnida</taxon>
        <taxon>Araneae</taxon>
        <taxon>Araneomorphae</taxon>
        <taxon>Entelegynae</taxon>
        <taxon>Araneoidea</taxon>
        <taxon>Nephilidae</taxon>
        <taxon>Trichonephila</taxon>
        <taxon>Trichonephila inaurata</taxon>
    </lineage>
</organism>
<gene>
    <name evidence="1" type="ORF">TNIN_467581</name>
</gene>
<evidence type="ECO:0000313" key="2">
    <source>
        <dbReference type="Proteomes" id="UP000886998"/>
    </source>
</evidence>
<evidence type="ECO:0000313" key="1">
    <source>
        <dbReference type="EMBL" id="GFS56533.1"/>
    </source>
</evidence>
<accession>A0A8X6JSH3</accession>
<proteinExistence type="predicted"/>